<evidence type="ECO:0000256" key="10">
    <source>
        <dbReference type="PIRSR" id="PIRSR605856-50"/>
    </source>
</evidence>
<sequence length="329" mass="34552">MDATPDKVYDAARYERAGRGRIYDSIIDTIGDTPLVRLPNLTAALKPKGEVVAKLEFFNPIGSVKDRIGVAMIEYLEAKGVLKPGGAIIEPTSGNTGIALAFVAASKGYKLTLVMPESMSIERRKMLLLLGAKLELTPAERGMAGAVARAKELVEATPGAVMPQQFDNVANPLIHRVSTAQEIWNDTQGRVDAVVSGVGTGGTITGVGQVLKARKPSVRMIAVEPEASPVLSGGQPGPHKIQGIGAGFVPSILDRGIIDEVVQVSNDDSFAMARRVAHEEGIPVGISSGAALVAAFDVASRDDMAGKLVVAIIPSFAERYLSTALFDGL</sequence>
<evidence type="ECO:0000256" key="1">
    <source>
        <dbReference type="ARBA" id="ARBA00001933"/>
    </source>
</evidence>
<dbReference type="NCBIfam" id="TIGR01136">
    <property type="entry name" value="cysKM"/>
    <property type="match status" value="1"/>
</dbReference>
<evidence type="ECO:0000256" key="6">
    <source>
        <dbReference type="ARBA" id="ARBA00022679"/>
    </source>
</evidence>
<comment type="caution">
    <text evidence="13">The sequence shown here is derived from an EMBL/GenBank/DDBJ whole genome shotgun (WGS) entry which is preliminary data.</text>
</comment>
<keyword evidence="7 10" id="KW-0663">Pyridoxal phosphate</keyword>
<name>A0A328AYF7_9CAUL</name>
<dbReference type="EMBL" id="QFYP01000001">
    <property type="protein sequence ID" value="RAK59627.1"/>
    <property type="molecule type" value="Genomic_DNA"/>
</dbReference>
<evidence type="ECO:0000256" key="3">
    <source>
        <dbReference type="ARBA" id="ARBA00007103"/>
    </source>
</evidence>
<dbReference type="InterPro" id="IPR005859">
    <property type="entry name" value="CysK"/>
</dbReference>
<evidence type="ECO:0000256" key="2">
    <source>
        <dbReference type="ARBA" id="ARBA00004962"/>
    </source>
</evidence>
<dbReference type="GO" id="GO:0004124">
    <property type="term" value="F:cysteine synthase activity"/>
    <property type="evidence" value="ECO:0007669"/>
    <property type="project" value="UniProtKB-EC"/>
</dbReference>
<feature type="binding site" evidence="10">
    <location>
        <position position="287"/>
    </location>
    <ligand>
        <name>pyridoxal 5'-phosphate</name>
        <dbReference type="ChEBI" id="CHEBI:597326"/>
    </ligand>
</feature>
<evidence type="ECO:0000256" key="5">
    <source>
        <dbReference type="ARBA" id="ARBA00022605"/>
    </source>
</evidence>
<evidence type="ECO:0000256" key="11">
    <source>
        <dbReference type="PIRSR" id="PIRSR605856-51"/>
    </source>
</evidence>
<dbReference type="GO" id="GO:0005737">
    <property type="term" value="C:cytoplasm"/>
    <property type="evidence" value="ECO:0007669"/>
    <property type="project" value="UniProtKB-ARBA"/>
</dbReference>
<dbReference type="RefSeq" id="WP_111456920.1">
    <property type="nucleotide sequence ID" value="NZ_QFYP01000001.1"/>
</dbReference>
<dbReference type="PANTHER" id="PTHR10314">
    <property type="entry name" value="CYSTATHIONINE BETA-SYNTHASE"/>
    <property type="match status" value="1"/>
</dbReference>
<keyword evidence="14" id="KW-1185">Reference proteome</keyword>
<dbReference type="EC" id="2.5.1.47" evidence="4"/>
<evidence type="ECO:0000313" key="13">
    <source>
        <dbReference type="EMBL" id="RAK59627.1"/>
    </source>
</evidence>
<feature type="binding site" evidence="10">
    <location>
        <position position="95"/>
    </location>
    <ligand>
        <name>pyridoxal 5'-phosphate</name>
        <dbReference type="ChEBI" id="CHEBI:597326"/>
    </ligand>
</feature>
<dbReference type="SUPFAM" id="SSF53686">
    <property type="entry name" value="Tryptophan synthase beta subunit-like PLP-dependent enzymes"/>
    <property type="match status" value="1"/>
</dbReference>
<dbReference type="AlphaFoldDB" id="A0A328AYF7"/>
<feature type="binding site" evidence="10">
    <location>
        <begin position="199"/>
        <end position="203"/>
    </location>
    <ligand>
        <name>pyridoxal 5'-phosphate</name>
        <dbReference type="ChEBI" id="CHEBI:597326"/>
    </ligand>
</feature>
<evidence type="ECO:0000259" key="12">
    <source>
        <dbReference type="Pfam" id="PF00291"/>
    </source>
</evidence>
<comment type="cofactor">
    <cofactor evidence="1 10">
        <name>pyridoxal 5'-phosphate</name>
        <dbReference type="ChEBI" id="CHEBI:597326"/>
    </cofactor>
</comment>
<dbReference type="Proteomes" id="UP000249842">
    <property type="component" value="Unassembled WGS sequence"/>
</dbReference>
<keyword evidence="5" id="KW-0028">Amino-acid biosynthesis</keyword>
<protein>
    <recommendedName>
        <fullName evidence="4">cysteine synthase</fullName>
        <ecNumber evidence="4">2.5.1.47</ecNumber>
    </recommendedName>
</protein>
<comment type="similarity">
    <text evidence="3">Belongs to the cysteine synthase/cystathionine beta-synthase family.</text>
</comment>
<evidence type="ECO:0000313" key="14">
    <source>
        <dbReference type="Proteomes" id="UP000249842"/>
    </source>
</evidence>
<feature type="modified residue" description="N6-(pyridoxal phosphate)lysine" evidence="11">
    <location>
        <position position="65"/>
    </location>
</feature>
<comment type="pathway">
    <text evidence="2">Amino-acid biosynthesis; L-cysteine biosynthesis; L-cysteine from L-serine: step 2/2.</text>
</comment>
<evidence type="ECO:0000256" key="8">
    <source>
        <dbReference type="ARBA" id="ARBA00023192"/>
    </source>
</evidence>
<dbReference type="OrthoDB" id="9805733at2"/>
<dbReference type="InterPro" id="IPR001926">
    <property type="entry name" value="TrpB-like_PALP"/>
</dbReference>
<comment type="catalytic activity">
    <reaction evidence="9">
        <text>O-acetyl-L-serine + hydrogen sulfide = L-cysteine + acetate</text>
        <dbReference type="Rhea" id="RHEA:14829"/>
        <dbReference type="ChEBI" id="CHEBI:29919"/>
        <dbReference type="ChEBI" id="CHEBI:30089"/>
        <dbReference type="ChEBI" id="CHEBI:35235"/>
        <dbReference type="ChEBI" id="CHEBI:58340"/>
        <dbReference type="EC" id="2.5.1.47"/>
    </reaction>
</comment>
<keyword evidence="6 13" id="KW-0808">Transferase</keyword>
<dbReference type="Gene3D" id="3.40.50.1100">
    <property type="match status" value="2"/>
</dbReference>
<dbReference type="Pfam" id="PF00291">
    <property type="entry name" value="PALP"/>
    <property type="match status" value="1"/>
</dbReference>
<dbReference type="InterPro" id="IPR036052">
    <property type="entry name" value="TrpB-like_PALP_sf"/>
</dbReference>
<dbReference type="InterPro" id="IPR050214">
    <property type="entry name" value="Cys_Synth/Cystath_Beta-Synth"/>
</dbReference>
<evidence type="ECO:0000256" key="4">
    <source>
        <dbReference type="ARBA" id="ARBA00012681"/>
    </source>
</evidence>
<proteinExistence type="inferred from homology"/>
<evidence type="ECO:0000256" key="7">
    <source>
        <dbReference type="ARBA" id="ARBA00022898"/>
    </source>
</evidence>
<keyword evidence="8" id="KW-0198">Cysteine biosynthesis</keyword>
<organism evidence="13 14">
    <name type="scientific">Phenylobacterium hankyongense</name>
    <dbReference type="NCBI Taxonomy" id="1813876"/>
    <lineage>
        <taxon>Bacteria</taxon>
        <taxon>Pseudomonadati</taxon>
        <taxon>Pseudomonadota</taxon>
        <taxon>Alphaproteobacteria</taxon>
        <taxon>Caulobacterales</taxon>
        <taxon>Caulobacteraceae</taxon>
        <taxon>Phenylobacterium</taxon>
    </lineage>
</organism>
<dbReference type="GO" id="GO:0006535">
    <property type="term" value="P:cysteine biosynthetic process from serine"/>
    <property type="evidence" value="ECO:0007669"/>
    <property type="project" value="InterPro"/>
</dbReference>
<gene>
    <name evidence="13" type="primary">cysK</name>
    <name evidence="13" type="ORF">DJ021_07330</name>
</gene>
<accession>A0A328AYF7</accession>
<dbReference type="CDD" id="cd01561">
    <property type="entry name" value="CBS_like"/>
    <property type="match status" value="1"/>
</dbReference>
<dbReference type="NCBIfam" id="TIGR01139">
    <property type="entry name" value="cysK"/>
    <property type="match status" value="1"/>
</dbReference>
<dbReference type="InterPro" id="IPR005856">
    <property type="entry name" value="Cys_synth"/>
</dbReference>
<feature type="domain" description="Tryptophan synthase beta chain-like PALP" evidence="12">
    <location>
        <begin position="28"/>
        <end position="314"/>
    </location>
</feature>
<reference evidence="14" key="1">
    <citation type="submission" date="2018-05" db="EMBL/GenBank/DDBJ databases">
        <authorList>
            <person name="Li X."/>
        </authorList>
    </citation>
    <scope>NUCLEOTIDE SEQUENCE [LARGE SCALE GENOMIC DNA]</scope>
    <source>
        <strain evidence="14">HKS-05</strain>
    </source>
</reference>
<dbReference type="FunFam" id="3.40.50.1100:FF:000067">
    <property type="entry name" value="Cysteine synthase"/>
    <property type="match status" value="1"/>
</dbReference>
<evidence type="ECO:0000256" key="9">
    <source>
        <dbReference type="ARBA" id="ARBA00047931"/>
    </source>
</evidence>